<organism evidence="6 7">
    <name type="scientific">Methyloversatilis universalis (strain ATCC BAA-1314 / DSM 25237 / JCM 13912 / CCUG 52030 / FAM5)</name>
    <dbReference type="NCBI Taxonomy" id="1000565"/>
    <lineage>
        <taxon>Bacteria</taxon>
        <taxon>Pseudomonadati</taxon>
        <taxon>Pseudomonadota</taxon>
        <taxon>Betaproteobacteria</taxon>
        <taxon>Nitrosomonadales</taxon>
        <taxon>Sterolibacteriaceae</taxon>
        <taxon>Methyloversatilis</taxon>
    </lineage>
</organism>
<dbReference type="EMBL" id="AFHG01000052">
    <property type="protein sequence ID" value="EGK70911.1"/>
    <property type="molecule type" value="Genomic_DNA"/>
</dbReference>
<dbReference type="PROSITE" id="PS50931">
    <property type="entry name" value="HTH_LYSR"/>
    <property type="match status" value="1"/>
</dbReference>
<dbReference type="SUPFAM" id="SSF46785">
    <property type="entry name" value="Winged helix' DNA-binding domain"/>
    <property type="match status" value="1"/>
</dbReference>
<dbReference type="InterPro" id="IPR036388">
    <property type="entry name" value="WH-like_DNA-bd_sf"/>
</dbReference>
<dbReference type="GO" id="GO:0000976">
    <property type="term" value="F:transcription cis-regulatory region binding"/>
    <property type="evidence" value="ECO:0007669"/>
    <property type="project" value="TreeGrafter"/>
</dbReference>
<dbReference type="OrthoDB" id="5297026at2"/>
<dbReference type="SUPFAM" id="SSF53850">
    <property type="entry name" value="Periplasmic binding protein-like II"/>
    <property type="match status" value="1"/>
</dbReference>
<dbReference type="Pfam" id="PF00126">
    <property type="entry name" value="HTH_1"/>
    <property type="match status" value="1"/>
</dbReference>
<dbReference type="PANTHER" id="PTHR30126">
    <property type="entry name" value="HTH-TYPE TRANSCRIPTIONAL REGULATOR"/>
    <property type="match status" value="1"/>
</dbReference>
<dbReference type="InterPro" id="IPR000847">
    <property type="entry name" value="LysR_HTH_N"/>
</dbReference>
<dbReference type="AlphaFoldDB" id="F5RDD0"/>
<sequence length="307" mass="33846">MNLQQLRYVAEVAQRNLNVSEAARALHTSQSGVSRQISLLEEELGVDVFVRQGKRLVAVTRPGEEVIAIARRMLRDVGALRQVGDEYASGEQGRLSIATTHTQARYVLPHVLSEFMRAHPGVQIELHQGNPTQCCEYVLSGAADLVIATEAIDEYDLLVSLPCYQWNRCLIAPPGHPLLDVKPLTLEAIADWPLITYDFAFTGGSRVNQTFAERGLTPRVAMSAIDADIIKTYVALGLGVGIVAQMAFDAEQDRGLRAIDCSHLFEPSTTRIGLHRNGWLRGYTYTFIQAFAASLTRETVDRALGRA</sequence>
<gene>
    <name evidence="6" type="ORF">METUNv1_02297</name>
</gene>
<dbReference type="Gene3D" id="1.10.10.10">
    <property type="entry name" value="Winged helix-like DNA-binding domain superfamily/Winged helix DNA-binding domain"/>
    <property type="match status" value="1"/>
</dbReference>
<dbReference type="STRING" id="1000565.METUNv1_02297"/>
<dbReference type="GO" id="GO:0019344">
    <property type="term" value="P:cysteine biosynthetic process"/>
    <property type="evidence" value="ECO:0007669"/>
    <property type="project" value="TreeGrafter"/>
</dbReference>
<protein>
    <submittedName>
        <fullName evidence="6">HTH-type transcriptional regulator cysB</fullName>
    </submittedName>
</protein>
<dbReference type="InterPro" id="IPR036390">
    <property type="entry name" value="WH_DNA-bd_sf"/>
</dbReference>
<evidence type="ECO:0000256" key="2">
    <source>
        <dbReference type="ARBA" id="ARBA00023015"/>
    </source>
</evidence>
<keyword evidence="3" id="KW-0238">DNA-binding</keyword>
<dbReference type="NCBIfam" id="NF009327">
    <property type="entry name" value="PRK12684.1"/>
    <property type="match status" value="1"/>
</dbReference>
<comment type="caution">
    <text evidence="6">The sequence shown here is derived from an EMBL/GenBank/DDBJ whole genome shotgun (WGS) entry which is preliminary data.</text>
</comment>
<evidence type="ECO:0000313" key="6">
    <source>
        <dbReference type="EMBL" id="EGK70911.1"/>
    </source>
</evidence>
<comment type="similarity">
    <text evidence="1">Belongs to the LysR transcriptional regulatory family.</text>
</comment>
<dbReference type="InterPro" id="IPR037423">
    <property type="entry name" value="CysB_PBP2"/>
</dbReference>
<evidence type="ECO:0000313" key="7">
    <source>
        <dbReference type="Proteomes" id="UP000005019"/>
    </source>
</evidence>
<keyword evidence="4" id="KW-0804">Transcription</keyword>
<dbReference type="Proteomes" id="UP000005019">
    <property type="component" value="Unassembled WGS sequence"/>
</dbReference>
<dbReference type="InterPro" id="IPR005119">
    <property type="entry name" value="LysR_subst-bd"/>
</dbReference>
<evidence type="ECO:0000256" key="3">
    <source>
        <dbReference type="ARBA" id="ARBA00023125"/>
    </source>
</evidence>
<dbReference type="GO" id="GO:0003700">
    <property type="term" value="F:DNA-binding transcription factor activity"/>
    <property type="evidence" value="ECO:0007669"/>
    <property type="project" value="InterPro"/>
</dbReference>
<dbReference type="Gene3D" id="3.40.190.10">
    <property type="entry name" value="Periplasmic binding protein-like II"/>
    <property type="match status" value="2"/>
</dbReference>
<name>F5RDD0_METUF</name>
<reference evidence="6 7" key="1">
    <citation type="journal article" date="2011" name="J. Bacteriol.">
        <title>Genome sequence of Methyloversatilis universalis FAM5T, a methylotrophic representative of the order Rhodocyclales.</title>
        <authorList>
            <person name="Kittichotirat W."/>
            <person name="Good N.M."/>
            <person name="Hall R."/>
            <person name="Bringel F."/>
            <person name="Lajus A."/>
            <person name="Medigue C."/>
            <person name="Smalley N.E."/>
            <person name="Beck D."/>
            <person name="Bumgarner R."/>
            <person name="Vuilleumier S."/>
            <person name="Kalyuzhnaya M.G."/>
        </authorList>
    </citation>
    <scope>NUCLEOTIDE SEQUENCE [LARGE SCALE GENOMIC DNA]</scope>
    <source>
        <strain evidence="7">ATCC BAA-1314 / JCM 13912 / FAM5</strain>
    </source>
</reference>
<dbReference type="eggNOG" id="COG0583">
    <property type="taxonomic scope" value="Bacteria"/>
</dbReference>
<accession>F5RDD0</accession>
<proteinExistence type="inferred from homology"/>
<keyword evidence="7" id="KW-1185">Reference proteome</keyword>
<dbReference type="PANTHER" id="PTHR30126:SF6">
    <property type="entry name" value="HTH-TYPE TRANSCRIPTIONAL REGULATOR CYSB-RELATED"/>
    <property type="match status" value="1"/>
</dbReference>
<evidence type="ECO:0000256" key="1">
    <source>
        <dbReference type="ARBA" id="ARBA00009437"/>
    </source>
</evidence>
<evidence type="ECO:0000256" key="4">
    <source>
        <dbReference type="ARBA" id="ARBA00023163"/>
    </source>
</evidence>
<feature type="domain" description="HTH lysR-type" evidence="5">
    <location>
        <begin position="1"/>
        <end position="59"/>
    </location>
</feature>
<keyword evidence="2" id="KW-0805">Transcription regulation</keyword>
<dbReference type="PRINTS" id="PR00039">
    <property type="entry name" value="HTHLYSR"/>
</dbReference>
<dbReference type="CDD" id="cd08413">
    <property type="entry name" value="PBP2_CysB_like"/>
    <property type="match status" value="1"/>
</dbReference>
<dbReference type="RefSeq" id="WP_008061766.1">
    <property type="nucleotide sequence ID" value="NZ_AFHG01000052.1"/>
</dbReference>
<dbReference type="Pfam" id="PF03466">
    <property type="entry name" value="LysR_substrate"/>
    <property type="match status" value="1"/>
</dbReference>
<evidence type="ECO:0000259" key="5">
    <source>
        <dbReference type="PROSITE" id="PS50931"/>
    </source>
</evidence>